<accession>A0AAV3K040</accession>
<evidence type="ECO:0000313" key="1">
    <source>
        <dbReference type="EMBL" id="ERH69014.1"/>
    </source>
</evidence>
<reference evidence="1 2" key="1">
    <citation type="submission" date="2013-08" db="EMBL/GenBank/DDBJ databases">
        <title>Study of Ammonical-Nitrogen removal by Nitrification Denitrification process using lab isolates.</title>
        <authorList>
            <person name="Khardenavis A.A."/>
            <person name="Pal R.R."/>
            <person name="Kapley A."/>
            <person name="Qureshi A."/>
            <person name="Purohit H.J."/>
        </authorList>
    </citation>
    <scope>NUCLEOTIDE SEQUENCE [LARGE SCALE GENOMIC DNA]</scope>
    <source>
        <strain evidence="1 2">EGD-HP18</strain>
    </source>
</reference>
<dbReference type="Proteomes" id="UP000016517">
    <property type="component" value="Unassembled WGS sequence"/>
</dbReference>
<proteinExistence type="predicted"/>
<comment type="caution">
    <text evidence="1">The sequence shown here is derived from an EMBL/GenBank/DDBJ whole genome shotgun (WGS) entry which is preliminary data.</text>
</comment>
<dbReference type="EMBL" id="AVST01000064">
    <property type="protein sequence ID" value="ERH69014.1"/>
    <property type="molecule type" value="Genomic_DNA"/>
</dbReference>
<gene>
    <name evidence="1" type="ORF">N173_17445</name>
</gene>
<evidence type="ECO:0000313" key="2">
    <source>
        <dbReference type="Proteomes" id="UP000016517"/>
    </source>
</evidence>
<dbReference type="AlphaFoldDB" id="A0AAV3K040"/>
<organism evidence="1 2">
    <name type="scientific">Acinetobacter baumannii EGD-HP18</name>
    <dbReference type="NCBI Taxonomy" id="1358412"/>
    <lineage>
        <taxon>Bacteria</taxon>
        <taxon>Pseudomonadati</taxon>
        <taxon>Pseudomonadota</taxon>
        <taxon>Gammaproteobacteria</taxon>
        <taxon>Moraxellales</taxon>
        <taxon>Moraxellaceae</taxon>
        <taxon>Acinetobacter</taxon>
        <taxon>Acinetobacter calcoaceticus/baumannii complex</taxon>
    </lineage>
</organism>
<protein>
    <submittedName>
        <fullName evidence="1">Uncharacterized protein</fullName>
    </submittedName>
</protein>
<sequence length="46" mass="5528">MFLLVIRYESQSVFFKHFYEKKSKNSQILGLLAKRCFAFAHFIDQP</sequence>
<name>A0AAV3K040_ACIBA</name>